<dbReference type="EMBL" id="BANC01000090">
    <property type="protein sequence ID" value="GAN81381.1"/>
    <property type="molecule type" value="Genomic_DNA"/>
</dbReference>
<dbReference type="InterPro" id="IPR018391">
    <property type="entry name" value="PQQ_b-propeller_rpt"/>
</dbReference>
<sequence>MGVAYAAQPPENPGAETGGGQGAMQASVVTADMNVTDKMVEASPASGKNWLASGQGYSNQRFSVLKQINTKSISQLTPVAIAQTGYTASFETTPIVVNGVMFITTPMVNSKQALIAMNAVTGQTLWKYVYTDGLTQICCGPVNRGATVSNGNVYFLTVDNHLVDVDAKNGKEVWITKVADAQAGYSETMAPQVYDNQVIIGSAGGEWPIRGFIAAYDANTGKQNWRFNTTDSKKSWEGDSWKTGGGTVWTTPSIDPKLGLVIFSTGNPNPDLDGSKRLGDNLYTDSIVALHLKDGSLAWYYQEVKHDVWDYDAVSNVVLFNTMDHGKVVPAAGEAGKTAFFYIVNRETGKLIRRSEPFDMQKNMFTPPSKEGVQVLPGANGGTDWAPPAYSPLTHYIYIMGMNQLMTFKTDNNAGDIPGQIRLGSTFKNVDHGIQNGTFTAIDVNTGKIAWNDTVPQPTMGGALVTAGNVAFMGEGNGWFDAFNATTGKKIWHFYLGAGVNAPPVAYEVDGREYIAVASGGNFQMTYPLGDVVAIFALPKSST</sequence>
<organism evidence="6 7">
    <name type="scientific">Acidocella aminolytica 101 = DSM 11237</name>
    <dbReference type="NCBI Taxonomy" id="1120923"/>
    <lineage>
        <taxon>Bacteria</taxon>
        <taxon>Pseudomonadati</taxon>
        <taxon>Pseudomonadota</taxon>
        <taxon>Alphaproteobacteria</taxon>
        <taxon>Acetobacterales</taxon>
        <taxon>Acidocellaceae</taxon>
        <taxon>Acidocella</taxon>
    </lineage>
</organism>
<feature type="domain" description="Pyrrolo-quinoline quinone repeat" evidence="5">
    <location>
        <begin position="437"/>
        <end position="515"/>
    </location>
</feature>
<keyword evidence="7" id="KW-1185">Reference proteome</keyword>
<gene>
    <name evidence="6" type="ORF">Aam_092_002</name>
</gene>
<dbReference type="SUPFAM" id="SSF50998">
    <property type="entry name" value="Quinoprotein alcohol dehydrogenase-like"/>
    <property type="match status" value="1"/>
</dbReference>
<feature type="domain" description="Pyrrolo-quinoline quinone repeat" evidence="5">
    <location>
        <begin position="50"/>
        <end position="352"/>
    </location>
</feature>
<accession>A0A0D6PJ13</accession>
<protein>
    <submittedName>
        <fullName evidence="6">Alcohol dehydrogenase PQQ-dependent, large subunit</fullName>
    </submittedName>
</protein>
<dbReference type="PANTHER" id="PTHR32303">
    <property type="entry name" value="QUINOPROTEIN ALCOHOL DEHYDROGENASE (CYTOCHROME C)"/>
    <property type="match status" value="1"/>
</dbReference>
<comment type="cofactor">
    <cofactor evidence="1">
        <name>pyrroloquinoline quinone</name>
        <dbReference type="ChEBI" id="CHEBI:58442"/>
    </cofactor>
</comment>
<feature type="region of interest" description="Disordered" evidence="4">
    <location>
        <begin position="1"/>
        <end position="23"/>
    </location>
</feature>
<keyword evidence="3" id="KW-0560">Oxidoreductase</keyword>
<evidence type="ECO:0000256" key="3">
    <source>
        <dbReference type="ARBA" id="ARBA00023002"/>
    </source>
</evidence>
<dbReference type="AlphaFoldDB" id="A0A0D6PJ13"/>
<dbReference type="InterPro" id="IPR011047">
    <property type="entry name" value="Quinoprotein_ADH-like_sf"/>
</dbReference>
<dbReference type="InterPro" id="IPR002372">
    <property type="entry name" value="PQQ_rpt_dom"/>
</dbReference>
<evidence type="ECO:0000256" key="4">
    <source>
        <dbReference type="SAM" id="MobiDB-lite"/>
    </source>
</evidence>
<dbReference type="STRING" id="1120923.SAMN02746095_02836"/>
<dbReference type="Gene3D" id="2.140.10.10">
    <property type="entry name" value="Quinoprotein alcohol dehydrogenase-like superfamily"/>
    <property type="match status" value="1"/>
</dbReference>
<proteinExistence type="inferred from homology"/>
<dbReference type="Pfam" id="PF01011">
    <property type="entry name" value="PQQ"/>
    <property type="match status" value="2"/>
</dbReference>
<comment type="caution">
    <text evidence="6">The sequence shown here is derived from an EMBL/GenBank/DDBJ whole genome shotgun (WGS) entry which is preliminary data.</text>
</comment>
<name>A0A0D6PJ13_9PROT</name>
<evidence type="ECO:0000259" key="5">
    <source>
        <dbReference type="Pfam" id="PF01011"/>
    </source>
</evidence>
<evidence type="ECO:0000313" key="7">
    <source>
        <dbReference type="Proteomes" id="UP000032668"/>
    </source>
</evidence>
<comment type="similarity">
    <text evidence="2">Belongs to the bacterial PQQ dehydrogenase family.</text>
</comment>
<dbReference type="Proteomes" id="UP000032668">
    <property type="component" value="Unassembled WGS sequence"/>
</dbReference>
<reference evidence="6 7" key="1">
    <citation type="submission" date="2012-11" db="EMBL/GenBank/DDBJ databases">
        <title>Whole genome sequence of Acidocella aminolytica 101 = DSM 11237.</title>
        <authorList>
            <person name="Azuma Y."/>
            <person name="Higashiura N."/>
            <person name="Hirakawa H."/>
            <person name="Matsushita K."/>
        </authorList>
    </citation>
    <scope>NUCLEOTIDE SEQUENCE [LARGE SCALE GENOMIC DNA]</scope>
    <source>
        <strain evidence="7">101 / DSM 11237</strain>
    </source>
</reference>
<evidence type="ECO:0000313" key="6">
    <source>
        <dbReference type="EMBL" id="GAN81381.1"/>
    </source>
</evidence>
<dbReference type="SMART" id="SM00564">
    <property type="entry name" value="PQQ"/>
    <property type="match status" value="6"/>
</dbReference>
<dbReference type="GO" id="GO:0016491">
    <property type="term" value="F:oxidoreductase activity"/>
    <property type="evidence" value="ECO:0007669"/>
    <property type="project" value="UniProtKB-KW"/>
</dbReference>
<evidence type="ECO:0000256" key="2">
    <source>
        <dbReference type="ARBA" id="ARBA00008156"/>
    </source>
</evidence>
<evidence type="ECO:0000256" key="1">
    <source>
        <dbReference type="ARBA" id="ARBA00001931"/>
    </source>
</evidence>